<evidence type="ECO:0000313" key="3">
    <source>
        <dbReference type="EMBL" id="RIE11651.1"/>
    </source>
</evidence>
<evidence type="ECO:0000313" key="5">
    <source>
        <dbReference type="Proteomes" id="UP000266042"/>
    </source>
</evidence>
<keyword evidence="4" id="KW-1185">Reference proteome</keyword>
<dbReference type="AlphaFoldDB" id="A0A398DHB1"/>
<dbReference type="NCBIfam" id="TIGR00004">
    <property type="entry name" value="Rid family detoxifying hydrolase"/>
    <property type="match status" value="1"/>
</dbReference>
<sequence>MNRKVIQTLTAPAAIGPYSQAIQAGNLLFLSGQLPMDPATGDLNVKSIGDAVDQCLRNIQAILKQSGCTLANIVKTTVFLTDMADFNAFNEQYSRYFPDSAPARSCIQVAALPRESPLEIEVIAMI</sequence>
<dbReference type="InterPro" id="IPR035959">
    <property type="entry name" value="RutC-like_sf"/>
</dbReference>
<comment type="caution">
    <text evidence="2">The sequence shown here is derived from an EMBL/GenBank/DDBJ whole genome shotgun (WGS) entry which is preliminary data.</text>
</comment>
<dbReference type="CDD" id="cd00448">
    <property type="entry name" value="YjgF_YER057c_UK114_family"/>
    <property type="match status" value="1"/>
</dbReference>
<organism evidence="2 5">
    <name type="scientific">Candidatus Cryosericum hinesii</name>
    <dbReference type="NCBI Taxonomy" id="2290915"/>
    <lineage>
        <taxon>Bacteria</taxon>
        <taxon>Pseudomonadati</taxon>
        <taxon>Caldisericota/Cryosericota group</taxon>
        <taxon>Candidatus Cryosericota</taxon>
        <taxon>Candidatus Cryosericia</taxon>
        <taxon>Candidatus Cryosericales</taxon>
        <taxon>Candidatus Cryosericaceae</taxon>
        <taxon>Candidatus Cryosericum</taxon>
    </lineage>
</organism>
<dbReference type="FunFam" id="3.30.1330.40:FF:000001">
    <property type="entry name" value="L-PSP family endoribonuclease"/>
    <property type="match status" value="1"/>
</dbReference>
<dbReference type="PROSITE" id="PS01094">
    <property type="entry name" value="UPF0076"/>
    <property type="match status" value="1"/>
</dbReference>
<gene>
    <name evidence="3" type="ORF">SMC2_08680</name>
    <name evidence="2" type="ORF">SMC3_08830</name>
</gene>
<evidence type="ECO:0000313" key="4">
    <source>
        <dbReference type="Proteomes" id="UP000265724"/>
    </source>
</evidence>
<dbReference type="EMBL" id="QXIW01000036">
    <property type="protein sequence ID" value="RIE11597.1"/>
    <property type="molecule type" value="Genomic_DNA"/>
</dbReference>
<dbReference type="PANTHER" id="PTHR11803:SF39">
    <property type="entry name" value="2-IMINOBUTANOATE_2-IMINOPROPANOATE DEAMINASE"/>
    <property type="match status" value="1"/>
</dbReference>
<dbReference type="InterPro" id="IPR019897">
    <property type="entry name" value="RidA_CS"/>
</dbReference>
<evidence type="ECO:0000256" key="1">
    <source>
        <dbReference type="ARBA" id="ARBA00010552"/>
    </source>
</evidence>
<reference evidence="4 5" key="1">
    <citation type="submission" date="2018-09" db="EMBL/GenBank/DDBJ databases">
        <title>Discovery and Ecogenomic Context for Candidatus Cryosericales, a Global Caldiserica Order Active in Thawing Permafrost.</title>
        <authorList>
            <person name="Martinez M.A."/>
            <person name="Woodcroft B.J."/>
            <person name="Ignacio Espinoza J.C."/>
            <person name="Zayed A."/>
            <person name="Singleton C.M."/>
            <person name="Boyd J."/>
            <person name="Li Y.-F."/>
            <person name="Purvine S."/>
            <person name="Maughan H."/>
            <person name="Hodgkins S.B."/>
            <person name="Anderson D."/>
            <person name="Sederholm M."/>
            <person name="Temperton B."/>
            <person name="Saleska S.R."/>
            <person name="Tyson G.W."/>
            <person name="Rich V.I."/>
        </authorList>
    </citation>
    <scope>NUCLEOTIDE SEQUENCE [LARGE SCALE GENOMIC DNA]</scope>
    <source>
        <strain evidence="3 4">SMC2</strain>
        <strain evidence="2 5">SMC3</strain>
    </source>
</reference>
<dbReference type="EMBL" id="QXIX01000060">
    <property type="protein sequence ID" value="RIE11651.1"/>
    <property type="molecule type" value="Genomic_DNA"/>
</dbReference>
<dbReference type="RefSeq" id="WP_119088188.1">
    <property type="nucleotide sequence ID" value="NZ_QXIV01000056.1"/>
</dbReference>
<evidence type="ECO:0000313" key="2">
    <source>
        <dbReference type="EMBL" id="RIE11597.1"/>
    </source>
</evidence>
<dbReference type="InterPro" id="IPR006056">
    <property type="entry name" value="RidA"/>
</dbReference>
<dbReference type="Pfam" id="PF01042">
    <property type="entry name" value="Ribonuc_L-PSP"/>
    <property type="match status" value="1"/>
</dbReference>
<dbReference type="Proteomes" id="UP000266042">
    <property type="component" value="Unassembled WGS sequence"/>
</dbReference>
<comment type="similarity">
    <text evidence="1">Belongs to the RutC family.</text>
</comment>
<dbReference type="Proteomes" id="UP000265724">
    <property type="component" value="Unassembled WGS sequence"/>
</dbReference>
<dbReference type="SUPFAM" id="SSF55298">
    <property type="entry name" value="YjgF-like"/>
    <property type="match status" value="1"/>
</dbReference>
<dbReference type="PANTHER" id="PTHR11803">
    <property type="entry name" value="2-IMINOBUTANOATE/2-IMINOPROPANOATE DEAMINASE RIDA"/>
    <property type="match status" value="1"/>
</dbReference>
<dbReference type="GO" id="GO:0005829">
    <property type="term" value="C:cytosol"/>
    <property type="evidence" value="ECO:0007669"/>
    <property type="project" value="TreeGrafter"/>
</dbReference>
<protein>
    <submittedName>
        <fullName evidence="2">RidA family protein</fullName>
    </submittedName>
</protein>
<dbReference type="Gene3D" id="3.30.1330.40">
    <property type="entry name" value="RutC-like"/>
    <property type="match status" value="1"/>
</dbReference>
<dbReference type="GO" id="GO:0019239">
    <property type="term" value="F:deaminase activity"/>
    <property type="evidence" value="ECO:0007669"/>
    <property type="project" value="TreeGrafter"/>
</dbReference>
<proteinExistence type="inferred from homology"/>
<name>A0A398DHB1_9BACT</name>
<dbReference type="InterPro" id="IPR006175">
    <property type="entry name" value="YjgF/YER057c/UK114"/>
</dbReference>
<accession>A0A398DHB1</accession>